<dbReference type="Proteomes" id="UP000476030">
    <property type="component" value="Unassembled WGS sequence"/>
</dbReference>
<dbReference type="Pfam" id="PF00126">
    <property type="entry name" value="HTH_1"/>
    <property type="match status" value="1"/>
</dbReference>
<dbReference type="PANTHER" id="PTHR30427:SF1">
    <property type="entry name" value="TRANSCRIPTIONAL ACTIVATOR PROTEIN LYSR"/>
    <property type="match status" value="1"/>
</dbReference>
<gene>
    <name evidence="6" type="ORF">GQE98_13820</name>
</gene>
<evidence type="ECO:0000256" key="1">
    <source>
        <dbReference type="ARBA" id="ARBA00009437"/>
    </source>
</evidence>
<evidence type="ECO:0000256" key="4">
    <source>
        <dbReference type="ARBA" id="ARBA00023163"/>
    </source>
</evidence>
<dbReference type="AlphaFoldDB" id="A0A6L8W9H5"/>
<keyword evidence="2" id="KW-0805">Transcription regulation</keyword>
<keyword evidence="7" id="KW-1185">Reference proteome</keyword>
<proteinExistence type="inferred from homology"/>
<dbReference type="EMBL" id="WTUW01000002">
    <property type="protein sequence ID" value="MZR31715.1"/>
    <property type="molecule type" value="Genomic_DNA"/>
</dbReference>
<dbReference type="SUPFAM" id="SSF53850">
    <property type="entry name" value="Periplasmic binding protein-like II"/>
    <property type="match status" value="1"/>
</dbReference>
<comment type="caution">
    <text evidence="6">The sequence shown here is derived from an EMBL/GenBank/DDBJ whole genome shotgun (WGS) entry which is preliminary data.</text>
</comment>
<evidence type="ECO:0000256" key="3">
    <source>
        <dbReference type="ARBA" id="ARBA00023125"/>
    </source>
</evidence>
<evidence type="ECO:0000313" key="6">
    <source>
        <dbReference type="EMBL" id="MZR31715.1"/>
    </source>
</evidence>
<evidence type="ECO:0000313" key="7">
    <source>
        <dbReference type="Proteomes" id="UP000476030"/>
    </source>
</evidence>
<dbReference type="InterPro" id="IPR036388">
    <property type="entry name" value="WH-like_DNA-bd_sf"/>
</dbReference>
<dbReference type="GO" id="GO:0010628">
    <property type="term" value="P:positive regulation of gene expression"/>
    <property type="evidence" value="ECO:0007669"/>
    <property type="project" value="TreeGrafter"/>
</dbReference>
<dbReference type="InterPro" id="IPR005119">
    <property type="entry name" value="LysR_subst-bd"/>
</dbReference>
<dbReference type="Gene3D" id="3.40.190.290">
    <property type="match status" value="1"/>
</dbReference>
<feature type="domain" description="HTH lysR-type" evidence="5">
    <location>
        <begin position="6"/>
        <end position="63"/>
    </location>
</feature>
<evidence type="ECO:0000259" key="5">
    <source>
        <dbReference type="PROSITE" id="PS50931"/>
    </source>
</evidence>
<dbReference type="GO" id="GO:0003700">
    <property type="term" value="F:DNA-binding transcription factor activity"/>
    <property type="evidence" value="ECO:0007669"/>
    <property type="project" value="InterPro"/>
</dbReference>
<protein>
    <submittedName>
        <fullName evidence="6">LysR family transcriptional regulator</fullName>
    </submittedName>
</protein>
<comment type="similarity">
    <text evidence="1">Belongs to the LysR transcriptional regulatory family.</text>
</comment>
<dbReference type="Gene3D" id="1.10.10.10">
    <property type="entry name" value="Winged helix-like DNA-binding domain superfamily/Winged helix DNA-binding domain"/>
    <property type="match status" value="1"/>
</dbReference>
<sequence length="308" mass="34254">MANGMNRLRQLEAFRAVMIAGGVTAAANILNVSQPAVSRLIASLEKSLKIPLFDRRQGRLYPTAEAEFLYGEVDRAITSLDHVTQLAADIRNQKAGHLRIACLPGFATSLLPRVVAEFLAERPDVTMSIQTRSSARVREWIAAQQYDIGIADEFEGHSAVNHESVNIRTVCALSSRHPLASQQVITAKDLDGLPMIIQDRQNRFYHAVKAAFDASGAVLNHRVEVRQFATACLLAEQEAGIAIVSSIDAAEYVGRGLVTRTFEPELPFRLDILYPKYHPRSLLMQEFITQFREKLMPFALPDEFAEPI</sequence>
<dbReference type="SUPFAM" id="SSF46785">
    <property type="entry name" value="Winged helix' DNA-binding domain"/>
    <property type="match status" value="1"/>
</dbReference>
<evidence type="ECO:0000256" key="2">
    <source>
        <dbReference type="ARBA" id="ARBA00023015"/>
    </source>
</evidence>
<accession>A0A6L8W9H5</accession>
<dbReference type="PROSITE" id="PS50931">
    <property type="entry name" value="HTH_LYSR"/>
    <property type="match status" value="1"/>
</dbReference>
<dbReference type="PANTHER" id="PTHR30427">
    <property type="entry name" value="TRANSCRIPTIONAL ACTIVATOR PROTEIN LYSR"/>
    <property type="match status" value="1"/>
</dbReference>
<dbReference type="InterPro" id="IPR000847">
    <property type="entry name" value="LysR_HTH_N"/>
</dbReference>
<dbReference type="Pfam" id="PF03466">
    <property type="entry name" value="LysR_substrate"/>
    <property type="match status" value="1"/>
</dbReference>
<reference evidence="6 7" key="1">
    <citation type="submission" date="2019-12" db="EMBL/GenBank/DDBJ databases">
        <title>Snethiella sp. nov. sp. isolated from sea sand.</title>
        <authorList>
            <person name="Kim J."/>
            <person name="Jeong S.E."/>
            <person name="Jung H.S."/>
            <person name="Jeon C.O."/>
        </authorList>
    </citation>
    <scope>NUCLEOTIDE SEQUENCE [LARGE SCALE GENOMIC DNA]</scope>
    <source>
        <strain evidence="6 7">DP05</strain>
    </source>
</reference>
<name>A0A6L8W9H5_9PROT</name>
<keyword evidence="4" id="KW-0804">Transcription</keyword>
<dbReference type="PRINTS" id="PR00039">
    <property type="entry name" value="HTHLYSR"/>
</dbReference>
<dbReference type="InterPro" id="IPR036390">
    <property type="entry name" value="WH_DNA-bd_sf"/>
</dbReference>
<keyword evidence="3" id="KW-0238">DNA-binding</keyword>
<organism evidence="6 7">
    <name type="scientific">Sneathiella litorea</name>
    <dbReference type="NCBI Taxonomy" id="2606216"/>
    <lineage>
        <taxon>Bacteria</taxon>
        <taxon>Pseudomonadati</taxon>
        <taxon>Pseudomonadota</taxon>
        <taxon>Alphaproteobacteria</taxon>
        <taxon>Sneathiellales</taxon>
        <taxon>Sneathiellaceae</taxon>
        <taxon>Sneathiella</taxon>
    </lineage>
</organism>
<dbReference type="GO" id="GO:0043565">
    <property type="term" value="F:sequence-specific DNA binding"/>
    <property type="evidence" value="ECO:0007669"/>
    <property type="project" value="TreeGrafter"/>
</dbReference>